<dbReference type="Proteomes" id="UP000625780">
    <property type="component" value="Unassembled WGS sequence"/>
</dbReference>
<organism evidence="2 3">
    <name type="scientific">Muriicola marianensis</name>
    <dbReference type="NCBI Taxonomy" id="1324801"/>
    <lineage>
        <taxon>Bacteria</taxon>
        <taxon>Pseudomonadati</taxon>
        <taxon>Bacteroidota</taxon>
        <taxon>Flavobacteriia</taxon>
        <taxon>Flavobacteriales</taxon>
        <taxon>Flavobacteriaceae</taxon>
        <taxon>Muriicola</taxon>
    </lineage>
</organism>
<proteinExistence type="predicted"/>
<name>A0ABQ1QV70_9FLAO</name>
<protein>
    <recommendedName>
        <fullName evidence="4">DUF3667 domain-containing protein</fullName>
    </recommendedName>
</protein>
<comment type="caution">
    <text evidence="2">The sequence shown here is derived from an EMBL/GenBank/DDBJ whole genome shotgun (WGS) entry which is preliminary data.</text>
</comment>
<keyword evidence="3" id="KW-1185">Reference proteome</keyword>
<feature type="transmembrane region" description="Helical" evidence="1">
    <location>
        <begin position="106"/>
        <end position="125"/>
    </location>
</feature>
<evidence type="ECO:0008006" key="4">
    <source>
        <dbReference type="Google" id="ProtNLM"/>
    </source>
</evidence>
<keyword evidence="1" id="KW-0812">Transmembrane</keyword>
<dbReference type="RefSeq" id="WP_188369440.1">
    <property type="nucleotide sequence ID" value="NZ_BMFH01000001.1"/>
</dbReference>
<feature type="transmembrane region" description="Helical" evidence="1">
    <location>
        <begin position="48"/>
        <end position="69"/>
    </location>
</feature>
<evidence type="ECO:0000256" key="1">
    <source>
        <dbReference type="SAM" id="Phobius"/>
    </source>
</evidence>
<sequence>MKQEDFWDETIRKSLKELPVEEVPAGFTKQVMDAINVMERRPVRYTPVFSKTAWVLIFCLALVLMVAGYTSSLQNEALLFLTRDLNLMPFTFLSSDGSSFTSDTRIVVYSLLAFCSLFSLQIILLKRNWVNKQVYF</sequence>
<evidence type="ECO:0000313" key="2">
    <source>
        <dbReference type="EMBL" id="GGD43738.1"/>
    </source>
</evidence>
<evidence type="ECO:0000313" key="3">
    <source>
        <dbReference type="Proteomes" id="UP000625780"/>
    </source>
</evidence>
<gene>
    <name evidence="2" type="ORF">GCM10011361_08370</name>
</gene>
<dbReference type="EMBL" id="BMFH01000001">
    <property type="protein sequence ID" value="GGD43738.1"/>
    <property type="molecule type" value="Genomic_DNA"/>
</dbReference>
<accession>A0ABQ1QV70</accession>
<keyword evidence="1" id="KW-0472">Membrane</keyword>
<keyword evidence="1" id="KW-1133">Transmembrane helix</keyword>
<reference evidence="3" key="1">
    <citation type="journal article" date="2019" name="Int. J. Syst. Evol. Microbiol.">
        <title>The Global Catalogue of Microorganisms (GCM) 10K type strain sequencing project: providing services to taxonomists for standard genome sequencing and annotation.</title>
        <authorList>
            <consortium name="The Broad Institute Genomics Platform"/>
            <consortium name="The Broad Institute Genome Sequencing Center for Infectious Disease"/>
            <person name="Wu L."/>
            <person name="Ma J."/>
        </authorList>
    </citation>
    <scope>NUCLEOTIDE SEQUENCE [LARGE SCALE GENOMIC DNA]</scope>
    <source>
        <strain evidence="3">CGMCC 1.12606</strain>
    </source>
</reference>